<dbReference type="AlphaFoldDB" id="A0A2P1DV29"/>
<evidence type="ECO:0000313" key="1">
    <source>
        <dbReference type="EMBL" id="AVK72246.1"/>
    </source>
</evidence>
<organism evidence="1 2">
    <name type="scientific">Cupriavidus necator</name>
    <name type="common">Alcaligenes eutrophus</name>
    <name type="synonym">Ralstonia eutropha</name>
    <dbReference type="NCBI Taxonomy" id="106590"/>
    <lineage>
        <taxon>Bacteria</taxon>
        <taxon>Pseudomonadati</taxon>
        <taxon>Pseudomonadota</taxon>
        <taxon>Betaproteobacteria</taxon>
        <taxon>Burkholderiales</taxon>
        <taxon>Burkholderiaceae</taxon>
        <taxon>Cupriavidus</taxon>
    </lineage>
</organism>
<protein>
    <submittedName>
        <fullName evidence="1">DUF2474 domain-containing protein</fullName>
    </submittedName>
</protein>
<sequence length="48" mass="5617">MPDRFSRRRKRWSQLFWLVVLWTASVATMAVVVELIRLSMTAAGLKTH</sequence>
<gene>
    <name evidence="1" type="ORF">BJN34_0315</name>
</gene>
<dbReference type="KEGG" id="cuh:BJN34_0315"/>
<dbReference type="Pfam" id="PF10617">
    <property type="entry name" value="DUF2474"/>
    <property type="match status" value="1"/>
</dbReference>
<accession>A0A2P1DV29</accession>
<dbReference type="OrthoDB" id="6199137at2"/>
<evidence type="ECO:0000313" key="2">
    <source>
        <dbReference type="Proteomes" id="UP000189627"/>
    </source>
</evidence>
<proteinExistence type="predicted"/>
<name>A0A2P1DV29_CUPNE</name>
<dbReference type="EMBL" id="CP017758">
    <property type="protein sequence ID" value="AVK72246.1"/>
    <property type="molecule type" value="Genomic_DNA"/>
</dbReference>
<reference evidence="2" key="1">
    <citation type="submission" date="2017-02" db="EMBL/GenBank/DDBJ databases">
        <title>Complete genome sequence of Cupriavidus necator strain NH9, a 3-chlorobenzoate degrader.</title>
        <authorList>
            <person name="Moriuchi R."/>
            <person name="Dohra H."/>
            <person name="Ogawa N."/>
        </authorList>
    </citation>
    <scope>NUCLEOTIDE SEQUENCE [LARGE SCALE GENOMIC DNA]</scope>
    <source>
        <strain evidence="2">NH9</strain>
    </source>
</reference>
<dbReference type="InterPro" id="IPR018895">
    <property type="entry name" value="DUF2474"/>
</dbReference>
<dbReference type="Proteomes" id="UP000189627">
    <property type="component" value="Chromosome 2"/>
</dbReference>